<protein>
    <submittedName>
        <fullName evidence="1">Uncharacterized protein</fullName>
    </submittedName>
</protein>
<evidence type="ECO:0000313" key="1">
    <source>
        <dbReference type="EMBL" id="MEE1977825.1"/>
    </source>
</evidence>
<evidence type="ECO:0000313" key="2">
    <source>
        <dbReference type="Proteomes" id="UP001356308"/>
    </source>
</evidence>
<keyword evidence="2" id="KW-1185">Reference proteome</keyword>
<gene>
    <name evidence="1" type="ORF">V1I91_17230</name>
</gene>
<comment type="caution">
    <text evidence="1">The sequence shown here is derived from an EMBL/GenBank/DDBJ whole genome shotgun (WGS) entry which is preliminary data.</text>
</comment>
<reference evidence="1 2" key="1">
    <citation type="submission" date="2024-01" db="EMBL/GenBank/DDBJ databases">
        <title>Maribacter spp. originated from different algae showed divergent polysaccharides utilization ability.</title>
        <authorList>
            <person name="Wang H."/>
            <person name="Wu Y."/>
        </authorList>
    </citation>
    <scope>NUCLEOTIDE SEQUENCE [LARGE SCALE GENOMIC DNA]</scope>
    <source>
        <strain evidence="1 2">PR1</strain>
    </source>
</reference>
<proteinExistence type="predicted"/>
<organism evidence="1 2">
    <name type="scientific">Maribacter cobaltidurans</name>
    <dbReference type="NCBI Taxonomy" id="1178778"/>
    <lineage>
        <taxon>Bacteria</taxon>
        <taxon>Pseudomonadati</taxon>
        <taxon>Bacteroidota</taxon>
        <taxon>Flavobacteriia</taxon>
        <taxon>Flavobacteriales</taxon>
        <taxon>Flavobacteriaceae</taxon>
        <taxon>Maribacter</taxon>
    </lineage>
</organism>
<accession>A0ABU7IXX0</accession>
<dbReference type="Proteomes" id="UP001356308">
    <property type="component" value="Unassembled WGS sequence"/>
</dbReference>
<name>A0ABU7IXX0_9FLAO</name>
<dbReference type="EMBL" id="JAZDDG010000008">
    <property type="protein sequence ID" value="MEE1977825.1"/>
    <property type="molecule type" value="Genomic_DNA"/>
</dbReference>
<sequence>MIGRIIYGETCAGTLNYVLGKEGMQVLGYGNTLSQSISPKFLGRVLHFQGQPNTTKNP</sequence>
<dbReference type="RefSeq" id="WP_272652506.1">
    <property type="nucleotide sequence ID" value="NZ_JAZDDG010000008.1"/>
</dbReference>